<comment type="caution">
    <text evidence="4">The sequence shown here is derived from an EMBL/GenBank/DDBJ whole genome shotgun (WGS) entry which is preliminary data.</text>
</comment>
<dbReference type="Proteomes" id="UP000178951">
    <property type="component" value="Unassembled WGS sequence"/>
</dbReference>
<accession>A0A1F4TK82</accession>
<gene>
    <name evidence="4" type="ORF">A2311_05435</name>
</gene>
<evidence type="ECO:0000256" key="1">
    <source>
        <dbReference type="ARBA" id="ARBA00007769"/>
    </source>
</evidence>
<comment type="similarity">
    <text evidence="1">Belongs to the isocitrate and isopropylmalate dehydrogenases family.</text>
</comment>
<reference evidence="4 5" key="1">
    <citation type="journal article" date="2016" name="Nat. Commun.">
        <title>Thousands of microbial genomes shed light on interconnected biogeochemical processes in an aquifer system.</title>
        <authorList>
            <person name="Anantharaman K."/>
            <person name="Brown C.T."/>
            <person name="Hug L.A."/>
            <person name="Sharon I."/>
            <person name="Castelle C.J."/>
            <person name="Probst A.J."/>
            <person name="Thomas B.C."/>
            <person name="Singh A."/>
            <person name="Wilkins M.J."/>
            <person name="Karaoz U."/>
            <person name="Brodie E.L."/>
            <person name="Williams K.H."/>
            <person name="Hubbard S.S."/>
            <person name="Banfield J.F."/>
        </authorList>
    </citation>
    <scope>NUCLEOTIDE SEQUENCE [LARGE SCALE GENOMIC DNA]</scope>
</reference>
<name>A0A1F4TK82_UNCSA</name>
<dbReference type="GO" id="GO:0000287">
    <property type="term" value="F:magnesium ion binding"/>
    <property type="evidence" value="ECO:0007669"/>
    <property type="project" value="InterPro"/>
</dbReference>
<dbReference type="GO" id="GO:0051287">
    <property type="term" value="F:NAD binding"/>
    <property type="evidence" value="ECO:0007669"/>
    <property type="project" value="InterPro"/>
</dbReference>
<dbReference type="STRING" id="1802583.A2311_05435"/>
<dbReference type="PANTHER" id="PTHR11835">
    <property type="entry name" value="DECARBOXYLATING DEHYDROGENASES-ISOCITRATE, ISOPROPYLMALATE, TARTRATE"/>
    <property type="match status" value="1"/>
</dbReference>
<dbReference type="PROSITE" id="PS00470">
    <property type="entry name" value="IDH_IMDH"/>
    <property type="match status" value="1"/>
</dbReference>
<keyword evidence="2" id="KW-0560">Oxidoreductase</keyword>
<dbReference type="SMART" id="SM01329">
    <property type="entry name" value="Iso_dh"/>
    <property type="match status" value="1"/>
</dbReference>
<organism evidence="4 5">
    <name type="scientific">candidate division WOR-1 bacterium RIFOXYB2_FULL_48_7</name>
    <dbReference type="NCBI Taxonomy" id="1802583"/>
    <lineage>
        <taxon>Bacteria</taxon>
        <taxon>Bacillati</taxon>
        <taxon>Saganbacteria</taxon>
    </lineage>
</organism>
<dbReference type="InterPro" id="IPR024084">
    <property type="entry name" value="IsoPropMal-DH-like_dom"/>
</dbReference>
<dbReference type="SUPFAM" id="SSF53659">
    <property type="entry name" value="Isocitrate/Isopropylmalate dehydrogenase-like"/>
    <property type="match status" value="1"/>
</dbReference>
<evidence type="ECO:0000256" key="2">
    <source>
        <dbReference type="ARBA" id="ARBA00023002"/>
    </source>
</evidence>
<evidence type="ECO:0000313" key="5">
    <source>
        <dbReference type="Proteomes" id="UP000178951"/>
    </source>
</evidence>
<dbReference type="AlphaFoldDB" id="A0A1F4TK82"/>
<sequence length="360" mass="38787">MTYKITLIPGDGIGPEVSEAARRCVDATGVKIDWEIAEAGADVINKYGTPLPDSTLASIRKNKVALKGPLTTPIGTGFRSVNVAIRKELDLYACLRPTKSYLGVRSKYQDIDLVVVRENTEDLYAGIEFEEGKPETKSLIAEIEKLGKKKIRPDSGISIKPISITGTKRIVKFAFDYAVKHGRKKVTAISKANIMKFTDGLFFAAAREVAKEYAGKIEYEERLIDNMCMQLVQKPELYDVLCLPNLYGDILSDLCAGLIGGLGIAPGANLGEGLAVFEAIHGSAPKYAGQNKVNPVAMILSAVLMLEYLGEKAAANRLEAAVAGVIAKGEKVTYDLKSDRNDPSAVGTSQMADAIISALQ</sequence>
<dbReference type="GO" id="GO:0004449">
    <property type="term" value="F:isocitrate dehydrogenase (NAD+) activity"/>
    <property type="evidence" value="ECO:0007669"/>
    <property type="project" value="TreeGrafter"/>
</dbReference>
<dbReference type="GO" id="GO:0006099">
    <property type="term" value="P:tricarboxylic acid cycle"/>
    <property type="evidence" value="ECO:0007669"/>
    <property type="project" value="TreeGrafter"/>
</dbReference>
<dbReference type="PANTHER" id="PTHR11835:SF34">
    <property type="entry name" value="ISOCITRATE DEHYDROGENASE [NAD] SUBUNIT ALPHA, MITOCHONDRIAL"/>
    <property type="match status" value="1"/>
</dbReference>
<dbReference type="InterPro" id="IPR019818">
    <property type="entry name" value="IsoCit/isopropylmalate_DH_CS"/>
</dbReference>
<protein>
    <submittedName>
        <fullName evidence="4">Isocitrate dehydrogenase</fullName>
    </submittedName>
</protein>
<dbReference type="Gene3D" id="3.40.718.10">
    <property type="entry name" value="Isopropylmalate Dehydrogenase"/>
    <property type="match status" value="1"/>
</dbReference>
<evidence type="ECO:0000313" key="4">
    <source>
        <dbReference type="EMBL" id="OGC32969.1"/>
    </source>
</evidence>
<feature type="domain" description="Isopropylmalate dehydrogenase-like" evidence="3">
    <location>
        <begin position="4"/>
        <end position="355"/>
    </location>
</feature>
<dbReference type="Pfam" id="PF00180">
    <property type="entry name" value="Iso_dh"/>
    <property type="match status" value="1"/>
</dbReference>
<dbReference type="EMBL" id="MEUF01000068">
    <property type="protein sequence ID" value="OGC32969.1"/>
    <property type="molecule type" value="Genomic_DNA"/>
</dbReference>
<proteinExistence type="inferred from homology"/>
<evidence type="ECO:0000259" key="3">
    <source>
        <dbReference type="SMART" id="SM01329"/>
    </source>
</evidence>
<dbReference type="GO" id="GO:0006102">
    <property type="term" value="P:isocitrate metabolic process"/>
    <property type="evidence" value="ECO:0007669"/>
    <property type="project" value="TreeGrafter"/>
</dbReference>